<dbReference type="AlphaFoldDB" id="A0A6J2WG87"/>
<dbReference type="OrthoDB" id="9995210at2759"/>
<keyword evidence="3" id="KW-1185">Reference proteome</keyword>
<reference evidence="4" key="1">
    <citation type="submission" date="2025-08" db="UniProtKB">
        <authorList>
            <consortium name="RefSeq"/>
        </authorList>
    </citation>
    <scope>IDENTIFICATION</scope>
</reference>
<dbReference type="GeneID" id="115823364"/>
<dbReference type="InterPro" id="IPR036770">
    <property type="entry name" value="Ankyrin_rpt-contain_sf"/>
</dbReference>
<organism evidence="3 4">
    <name type="scientific">Chanos chanos</name>
    <name type="common">Milkfish</name>
    <name type="synonym">Mugil chanos</name>
    <dbReference type="NCBI Taxonomy" id="29144"/>
    <lineage>
        <taxon>Eukaryota</taxon>
        <taxon>Metazoa</taxon>
        <taxon>Chordata</taxon>
        <taxon>Craniata</taxon>
        <taxon>Vertebrata</taxon>
        <taxon>Euteleostomi</taxon>
        <taxon>Actinopterygii</taxon>
        <taxon>Neopterygii</taxon>
        <taxon>Teleostei</taxon>
        <taxon>Ostariophysi</taxon>
        <taxon>Gonorynchiformes</taxon>
        <taxon>Chanidae</taxon>
        <taxon>Chanos</taxon>
    </lineage>
</organism>
<dbReference type="PROSITE" id="PS50853">
    <property type="entry name" value="FN3"/>
    <property type="match status" value="1"/>
</dbReference>
<dbReference type="PANTHER" id="PTHR24183:SF1">
    <property type="entry name" value="FIBRONECTIN TYPE 3 AND ANKYRIN REPEAT DOMAINS PROTEIN 1"/>
    <property type="match status" value="1"/>
</dbReference>
<dbReference type="RefSeq" id="XP_030643274.1">
    <property type="nucleotide sequence ID" value="XM_030787414.1"/>
</dbReference>
<dbReference type="InterPro" id="IPR002110">
    <property type="entry name" value="Ankyrin_rpt"/>
</dbReference>
<dbReference type="PANTHER" id="PTHR24183">
    <property type="entry name" value="FIBRONECTIN TYPE 3 AND ANKYRIN REPEAT DOMAINS PROTEIN 1"/>
    <property type="match status" value="1"/>
</dbReference>
<keyword evidence="1" id="KW-0040">ANK repeat</keyword>
<feature type="repeat" description="ANK" evidence="1">
    <location>
        <begin position="249"/>
        <end position="282"/>
    </location>
</feature>
<evidence type="ECO:0000313" key="4">
    <source>
        <dbReference type="RefSeq" id="XP_030643274.1"/>
    </source>
</evidence>
<feature type="repeat" description="ANK" evidence="1">
    <location>
        <begin position="215"/>
        <end position="247"/>
    </location>
</feature>
<name>A0A6J2WG87_CHACN</name>
<dbReference type="InterPro" id="IPR013783">
    <property type="entry name" value="Ig-like_fold"/>
</dbReference>
<feature type="repeat" description="ANK" evidence="1">
    <location>
        <begin position="149"/>
        <end position="181"/>
    </location>
</feature>
<dbReference type="SMART" id="SM00248">
    <property type="entry name" value="ANK"/>
    <property type="match status" value="5"/>
</dbReference>
<dbReference type="PRINTS" id="PR01415">
    <property type="entry name" value="ANKYRIN"/>
</dbReference>
<evidence type="ECO:0000256" key="1">
    <source>
        <dbReference type="PROSITE-ProRule" id="PRU00023"/>
    </source>
</evidence>
<evidence type="ECO:0000259" key="2">
    <source>
        <dbReference type="PROSITE" id="PS50853"/>
    </source>
</evidence>
<protein>
    <submittedName>
        <fullName evidence="4">Fibronectin type 3 and ankyrin repeat domains protein 1-like</fullName>
    </submittedName>
</protein>
<evidence type="ECO:0000313" key="3">
    <source>
        <dbReference type="Proteomes" id="UP000504632"/>
    </source>
</evidence>
<dbReference type="SUPFAM" id="SSF48403">
    <property type="entry name" value="Ankyrin repeat"/>
    <property type="match status" value="1"/>
</dbReference>
<dbReference type="Gene3D" id="1.25.40.20">
    <property type="entry name" value="Ankyrin repeat-containing domain"/>
    <property type="match status" value="2"/>
</dbReference>
<dbReference type="PROSITE" id="PS50297">
    <property type="entry name" value="ANK_REP_REGION"/>
    <property type="match status" value="4"/>
</dbReference>
<dbReference type="PROSITE" id="PS50088">
    <property type="entry name" value="ANK_REPEAT"/>
    <property type="match status" value="5"/>
</dbReference>
<dbReference type="SUPFAM" id="SSF49265">
    <property type="entry name" value="Fibronectin type III"/>
    <property type="match status" value="1"/>
</dbReference>
<feature type="repeat" description="ANK" evidence="1">
    <location>
        <begin position="182"/>
        <end position="214"/>
    </location>
</feature>
<sequence>MATATLNAGNAECLVTPAPLVVGKVSHCSIELRWKSEGTEGRTGRPEHRIRYRLEEIEPETGIKGIIYVGYGTCHVVQGLEAESVYKFRLKVIRESSWECVFSSVLCVSTAREQPSGRNLHQVVSSNDEKELIKILQSGTVNVNGMGSIKNTPLMVAAQNGFSRLVCVLLEHGADVKMRDSDGKDSLMLACCAGHLDVVKTLLKSGASWRSRDAGGCTPLHWAAEGGHVSIVEYLIQDGCEVNVRDWLCRRTPLMRVAEVSGNTAVASLLIHAGADVNIGDQNGKTPLMAAVVMNHEALVKLLLDSGADCDMKDKFGSCAAKWALACERQVNENYFMNIFACIDYLRLTYLYRV</sequence>
<dbReference type="GO" id="GO:0005634">
    <property type="term" value="C:nucleus"/>
    <property type="evidence" value="ECO:0007669"/>
    <property type="project" value="TreeGrafter"/>
</dbReference>
<proteinExistence type="predicted"/>
<dbReference type="Proteomes" id="UP000504632">
    <property type="component" value="Chromosome 10"/>
</dbReference>
<dbReference type="InterPro" id="IPR036116">
    <property type="entry name" value="FN3_sf"/>
</dbReference>
<feature type="domain" description="Fibronectin type-III" evidence="2">
    <location>
        <begin position="16"/>
        <end position="113"/>
    </location>
</feature>
<gene>
    <name evidence="4" type="primary">LOC115823364</name>
</gene>
<dbReference type="GO" id="GO:0042981">
    <property type="term" value="P:regulation of apoptotic process"/>
    <property type="evidence" value="ECO:0007669"/>
    <property type="project" value="TreeGrafter"/>
</dbReference>
<dbReference type="Pfam" id="PF12796">
    <property type="entry name" value="Ank_2"/>
    <property type="match status" value="2"/>
</dbReference>
<feature type="repeat" description="ANK" evidence="1">
    <location>
        <begin position="283"/>
        <end position="315"/>
    </location>
</feature>
<dbReference type="InterPro" id="IPR003961">
    <property type="entry name" value="FN3_dom"/>
</dbReference>
<accession>A0A6J2WG87</accession>
<dbReference type="Gene3D" id="2.60.40.10">
    <property type="entry name" value="Immunoglobulins"/>
    <property type="match status" value="1"/>
</dbReference>
<dbReference type="InParanoid" id="A0A6J2WG87"/>